<feature type="domain" description="PAN-3" evidence="2">
    <location>
        <begin position="5"/>
        <end position="132"/>
    </location>
</feature>
<dbReference type="OrthoDB" id="5873481at2759"/>
<dbReference type="PANTHER" id="PTHR47629">
    <property type="entry name" value="C-TYPE LECTIN-RELATED"/>
    <property type="match status" value="1"/>
</dbReference>
<accession>E3N913</accession>
<evidence type="ECO:0000256" key="1">
    <source>
        <dbReference type="SAM" id="SignalP"/>
    </source>
</evidence>
<dbReference type="InterPro" id="IPR006583">
    <property type="entry name" value="PAN-3_domain"/>
</dbReference>
<evidence type="ECO:0000313" key="3">
    <source>
        <dbReference type="EMBL" id="EFO90095.1"/>
    </source>
</evidence>
<evidence type="ECO:0000259" key="2">
    <source>
        <dbReference type="SMART" id="SM00605"/>
    </source>
</evidence>
<protein>
    <recommendedName>
        <fullName evidence="2">PAN-3 domain-containing protein</fullName>
    </recommendedName>
</protein>
<sequence length="303" mass="33582">MLYITIALTFLLFLSVETNTKIVLVWGALEGQPTSNRYHNIWTECSTLCLDNVQCVLIQKAADGCHLYHLGSVKTVIKTDRASGGIVGFKRTMNNCPNSSDAPMFDESSVQETFVYNENNYKYNITKTVTNEATIWSFGFSNTIQCPPDSFRSVRKIYQVCISVQLFTGPEFCRSQSYGVKLCQSIGGIGLTGPFSSTEGGNITDIAATKSKEIPSGQKGYQHFWIDGKQKGQPGVTLSDSTLSIGEGYNWTWVHNDTEELCVYLGTESGVSGKATLYDCHIEITPEFCMRGAVCRTRPVTYY</sequence>
<dbReference type="OMA" id="DINGMAQ"/>
<gene>
    <name evidence="3" type="ORF">CRE_20918</name>
</gene>
<keyword evidence="4" id="KW-1185">Reference proteome</keyword>
<dbReference type="eggNOG" id="ENOG502TI49">
    <property type="taxonomic scope" value="Eukaryota"/>
</dbReference>
<dbReference type="Pfam" id="PF08277">
    <property type="entry name" value="PAN_3"/>
    <property type="match status" value="1"/>
</dbReference>
<organism evidence="4">
    <name type="scientific">Caenorhabditis remanei</name>
    <name type="common">Caenorhabditis vulgaris</name>
    <dbReference type="NCBI Taxonomy" id="31234"/>
    <lineage>
        <taxon>Eukaryota</taxon>
        <taxon>Metazoa</taxon>
        <taxon>Ecdysozoa</taxon>
        <taxon>Nematoda</taxon>
        <taxon>Chromadorea</taxon>
        <taxon>Rhabditida</taxon>
        <taxon>Rhabditina</taxon>
        <taxon>Rhabditomorpha</taxon>
        <taxon>Rhabditoidea</taxon>
        <taxon>Rhabditidae</taxon>
        <taxon>Peloderinae</taxon>
        <taxon>Caenorhabditis</taxon>
    </lineage>
</organism>
<keyword evidence="1" id="KW-0732">Signal</keyword>
<proteinExistence type="predicted"/>
<feature type="signal peptide" evidence="1">
    <location>
        <begin position="1"/>
        <end position="20"/>
    </location>
</feature>
<dbReference type="SMART" id="SM00605">
    <property type="entry name" value="CW"/>
    <property type="match status" value="1"/>
</dbReference>
<dbReference type="HOGENOM" id="CLU_045736_0_0_1"/>
<feature type="chain" id="PRO_5003178228" description="PAN-3 domain-containing protein" evidence="1">
    <location>
        <begin position="21"/>
        <end position="303"/>
    </location>
</feature>
<dbReference type="EMBL" id="DS268561">
    <property type="protein sequence ID" value="EFO90095.1"/>
    <property type="molecule type" value="Genomic_DNA"/>
</dbReference>
<dbReference type="FunCoup" id="E3N913">
    <property type="interactions" value="1785"/>
</dbReference>
<dbReference type="PANTHER" id="PTHR47629:SF8">
    <property type="entry name" value="PAN-3 DOMAIN-CONTAINING PROTEIN"/>
    <property type="match status" value="1"/>
</dbReference>
<name>E3N913_CAERE</name>
<dbReference type="InParanoid" id="E3N913"/>
<evidence type="ECO:0000313" key="4">
    <source>
        <dbReference type="Proteomes" id="UP000008281"/>
    </source>
</evidence>
<dbReference type="AlphaFoldDB" id="E3N913"/>
<dbReference type="Proteomes" id="UP000008281">
    <property type="component" value="Unassembled WGS sequence"/>
</dbReference>
<reference evidence="3" key="1">
    <citation type="submission" date="2007-07" db="EMBL/GenBank/DDBJ databases">
        <title>PCAP assembly of the Caenorhabditis remanei genome.</title>
        <authorList>
            <consortium name="The Caenorhabditis remanei Sequencing Consortium"/>
            <person name="Wilson R.K."/>
        </authorList>
    </citation>
    <scope>NUCLEOTIDE SEQUENCE [LARGE SCALE GENOMIC DNA]</scope>
    <source>
        <strain evidence="3">PB4641</strain>
    </source>
</reference>